<evidence type="ECO:0000313" key="1">
    <source>
        <dbReference type="EMBL" id="MDR6845053.1"/>
    </source>
</evidence>
<comment type="caution">
    <text evidence="1">The sequence shown here is derived from an EMBL/GenBank/DDBJ whole genome shotgun (WGS) entry which is preliminary data.</text>
</comment>
<evidence type="ECO:0008006" key="3">
    <source>
        <dbReference type="Google" id="ProtNLM"/>
    </source>
</evidence>
<evidence type="ECO:0000313" key="2">
    <source>
        <dbReference type="Proteomes" id="UP001261871"/>
    </source>
</evidence>
<gene>
    <name evidence="1" type="ORF">J2W95_001752</name>
</gene>
<dbReference type="EMBL" id="JAVDTX010000003">
    <property type="protein sequence ID" value="MDR6845053.1"/>
    <property type="molecule type" value="Genomic_DNA"/>
</dbReference>
<keyword evidence="2" id="KW-1185">Reference proteome</keyword>
<protein>
    <recommendedName>
        <fullName evidence="3">Outer membrane protein beta-barrel domain-containing protein</fullName>
    </recommendedName>
</protein>
<name>A0ABU1S210_9FLAO</name>
<sequence>MKTLILLFISISCYSQNTTIHFYYGAKNIVGSEIMFHIKNTESTYFGGAFSGALKQEPTMPGKITAYFSDQTVTKSFNEEWCSIYGVGSSGLFKSILIKYKGGLSVYNRKVEFNNEYYKIDKIVYKPLIGIGAMYAVTDDIGVEAGIDTFNKGTIGLTVNF</sequence>
<dbReference type="RefSeq" id="WP_310005975.1">
    <property type="nucleotide sequence ID" value="NZ_JAVDTX010000003.1"/>
</dbReference>
<reference evidence="1 2" key="1">
    <citation type="submission" date="2023-07" db="EMBL/GenBank/DDBJ databases">
        <title>Sorghum-associated microbial communities from plants grown in Nebraska, USA.</title>
        <authorList>
            <person name="Schachtman D."/>
        </authorList>
    </citation>
    <scope>NUCLEOTIDE SEQUENCE [LARGE SCALE GENOMIC DNA]</scope>
    <source>
        <strain evidence="1 2">BE124</strain>
    </source>
</reference>
<accession>A0ABU1S210</accession>
<organism evidence="1 2">
    <name type="scientific">Flavobacterium granuli</name>
    <dbReference type="NCBI Taxonomy" id="280093"/>
    <lineage>
        <taxon>Bacteria</taxon>
        <taxon>Pseudomonadati</taxon>
        <taxon>Bacteroidota</taxon>
        <taxon>Flavobacteriia</taxon>
        <taxon>Flavobacteriales</taxon>
        <taxon>Flavobacteriaceae</taxon>
        <taxon>Flavobacterium</taxon>
    </lineage>
</organism>
<proteinExistence type="predicted"/>
<dbReference type="Proteomes" id="UP001261871">
    <property type="component" value="Unassembled WGS sequence"/>
</dbReference>